<dbReference type="Pfam" id="PF07001">
    <property type="entry name" value="BAT2_N"/>
    <property type="match status" value="1"/>
</dbReference>
<evidence type="ECO:0000259" key="3">
    <source>
        <dbReference type="Pfam" id="PF07001"/>
    </source>
</evidence>
<reference evidence="4" key="1">
    <citation type="submission" date="2025-08" db="UniProtKB">
        <authorList>
            <consortium name="Ensembl"/>
        </authorList>
    </citation>
    <scope>IDENTIFICATION</scope>
</reference>
<evidence type="ECO:0000313" key="4">
    <source>
        <dbReference type="Ensembl" id="ENSNNAP00000004132.1"/>
    </source>
</evidence>
<reference evidence="4" key="2">
    <citation type="submission" date="2025-09" db="UniProtKB">
        <authorList>
            <consortium name="Ensembl"/>
        </authorList>
    </citation>
    <scope>IDENTIFICATION</scope>
</reference>
<evidence type="ECO:0000313" key="5">
    <source>
        <dbReference type="Proteomes" id="UP000694559"/>
    </source>
</evidence>
<evidence type="ECO:0000256" key="1">
    <source>
        <dbReference type="ARBA" id="ARBA00022553"/>
    </source>
</evidence>
<dbReference type="OMA" id="QEWEIGS"/>
<feature type="compositionally biased region" description="Basic and acidic residues" evidence="2">
    <location>
        <begin position="168"/>
        <end position="179"/>
    </location>
</feature>
<feature type="domain" description="BAT2 N-terminal" evidence="3">
    <location>
        <begin position="1"/>
        <end position="178"/>
    </location>
</feature>
<organism evidence="4 5">
    <name type="scientific">Naja naja</name>
    <name type="common">Indian cobra</name>
    <dbReference type="NCBI Taxonomy" id="35670"/>
    <lineage>
        <taxon>Eukaryota</taxon>
        <taxon>Metazoa</taxon>
        <taxon>Chordata</taxon>
        <taxon>Craniata</taxon>
        <taxon>Vertebrata</taxon>
        <taxon>Euteleostomi</taxon>
        <taxon>Lepidosauria</taxon>
        <taxon>Squamata</taxon>
        <taxon>Bifurcata</taxon>
        <taxon>Unidentata</taxon>
        <taxon>Episquamata</taxon>
        <taxon>Toxicofera</taxon>
        <taxon>Serpentes</taxon>
        <taxon>Colubroidea</taxon>
        <taxon>Elapidae</taxon>
        <taxon>Elapinae</taxon>
        <taxon>Naja</taxon>
    </lineage>
</organism>
<dbReference type="InterPro" id="IPR009738">
    <property type="entry name" value="BAT2_N"/>
</dbReference>
<keyword evidence="5" id="KW-1185">Reference proteome</keyword>
<protein>
    <recommendedName>
        <fullName evidence="3">BAT2 N-terminal domain-containing protein</fullName>
    </recommendedName>
</protein>
<evidence type="ECO:0000256" key="2">
    <source>
        <dbReference type="SAM" id="MobiDB-lite"/>
    </source>
</evidence>
<dbReference type="Proteomes" id="UP000694559">
    <property type="component" value="Unplaced"/>
</dbReference>
<feature type="region of interest" description="Disordered" evidence="2">
    <location>
        <begin position="1"/>
        <end position="224"/>
    </location>
</feature>
<proteinExistence type="predicted"/>
<name>A0A8C6VLL5_NAJNA</name>
<dbReference type="GeneTree" id="ENSGT00950000183161"/>
<dbReference type="Ensembl" id="ENSNNAT00000004324.1">
    <property type="protein sequence ID" value="ENSNNAP00000004132.1"/>
    <property type="gene ID" value="ENSNNAG00000002793.1"/>
</dbReference>
<accession>A0A8C6VLL5</accession>
<dbReference type="AlphaFoldDB" id="A0A8C6VLL5"/>
<feature type="compositionally biased region" description="Polar residues" evidence="2">
    <location>
        <begin position="98"/>
        <end position="122"/>
    </location>
</feature>
<dbReference type="GO" id="GO:0030154">
    <property type="term" value="P:cell differentiation"/>
    <property type="evidence" value="ECO:0007669"/>
    <property type="project" value="TreeGrafter"/>
</dbReference>
<keyword evidence="1" id="KW-0597">Phosphoprotein</keyword>
<sequence length="311" mass="33553">MSDRLGQTAKGKDGKKYSSLNLFDTYKGKSLEIQKPTVTPRHGLQSLGKVAIARRMPPPANLPSLKAENKGNDPNVSLVPKDGTGWASKQEQPDPKSTDASTAQPPESQSPPATQTSASNQPKRPPTAPEVNLGQEWEIGSTQPGGKGSSLLSRFSREEFPTLQAAGDQDKAGKEKDTTDASYGPGPNLRPQNATSWRDGGGRGTDGELVPEDGRAGVSMQPSIPPQFPPYRGMMPPFVSILWKKMRFFFFASLESFWGGGAFPSNEFLLYSIADVSPISPIPTSIWATGTLPLPHSRGTEVNQRFWEGCV</sequence>
<dbReference type="InterPro" id="IPR033184">
    <property type="entry name" value="PRRC2"/>
</dbReference>
<dbReference type="OrthoDB" id="1939715at2759"/>
<dbReference type="PANTHER" id="PTHR14038:SF5">
    <property type="entry name" value="PROTEIN PRRC2A"/>
    <property type="match status" value="1"/>
</dbReference>
<dbReference type="PANTHER" id="PTHR14038">
    <property type="entry name" value="BAT2 HLA-B-ASSOCIATED TRANSCRIPT 2"/>
    <property type="match status" value="1"/>
</dbReference>